<dbReference type="Proteomes" id="UP000077202">
    <property type="component" value="Unassembled WGS sequence"/>
</dbReference>
<dbReference type="Gene3D" id="3.40.50.1820">
    <property type="entry name" value="alpha/beta hydrolase"/>
    <property type="match status" value="1"/>
</dbReference>
<dbReference type="Pfam" id="PF00561">
    <property type="entry name" value="Abhydrolase_1"/>
    <property type="match status" value="1"/>
</dbReference>
<dbReference type="GO" id="GO:0003824">
    <property type="term" value="F:catalytic activity"/>
    <property type="evidence" value="ECO:0007669"/>
    <property type="project" value="InterPro"/>
</dbReference>
<organism evidence="2 3">
    <name type="scientific">Marchantia polymorpha subsp. ruderalis</name>
    <dbReference type="NCBI Taxonomy" id="1480154"/>
    <lineage>
        <taxon>Eukaryota</taxon>
        <taxon>Viridiplantae</taxon>
        <taxon>Streptophyta</taxon>
        <taxon>Embryophyta</taxon>
        <taxon>Marchantiophyta</taxon>
        <taxon>Marchantiopsida</taxon>
        <taxon>Marchantiidae</taxon>
        <taxon>Marchantiales</taxon>
        <taxon>Marchantiaceae</taxon>
        <taxon>Marchantia</taxon>
    </lineage>
</organism>
<dbReference type="EMBL" id="LVLJ01002338">
    <property type="protein sequence ID" value="OAE25427.1"/>
    <property type="molecule type" value="Genomic_DNA"/>
</dbReference>
<keyword evidence="3" id="KW-1185">Reference proteome</keyword>
<dbReference type="InterPro" id="IPR029058">
    <property type="entry name" value="AB_hydrolase_fold"/>
</dbReference>
<dbReference type="PRINTS" id="PR00412">
    <property type="entry name" value="EPOXHYDRLASE"/>
</dbReference>
<name>A0A176VXD8_MARPO</name>
<gene>
    <name evidence="2" type="ORF">AXG93_2818s1040</name>
</gene>
<dbReference type="AlphaFoldDB" id="A0A176VXD8"/>
<sequence>MAVQALATGTAPASLCSSQAQALPSAAARGEFSSTSSLRVPRKLQHSHQRRRWRIVAAASDEGIVDEDEKGKGIFNFVTDNASSRGAIQLPNTPAQDGNLGQMITAIENKGRDYGAYKRAGDYSWWVRTLGEPQAPKGTVLLLHGAPAQSYSYRDVMKQLAALGYRVYAPDWLGYGFSEKPQPGYEFKYTEEAYHRELDNLLVRLEIEAPFFLLTQGFIVGSYGLTWALNNPSRVSKLAVLNTPLTPSAPLPSLFQQLRVPFLGEFTCQNAVLPERFVEGGSPYVLELDDADVYRLPYLDSSDPGFSLLESTRKAPVKDLTARIARGFASSSWQVPTIVAWGESDKYLPKSEAEEFAKSNPDVIKTAMLSGAGHLPQEDWPEKMRCGVPSLRGSLFAILCILLWFGAEFEEFVKDVSNLVPSKLAGVSPAEPVLAVCDSSDVVAPIVSSKVEGQV</sequence>
<dbReference type="PANTHER" id="PTHR43194:SF2">
    <property type="entry name" value="PEROXISOMAL MEMBRANE PROTEIN LPX1"/>
    <property type="match status" value="1"/>
</dbReference>
<comment type="caution">
    <text evidence="2">The sequence shown here is derived from an EMBL/GenBank/DDBJ whole genome shotgun (WGS) entry which is preliminary data.</text>
</comment>
<dbReference type="GO" id="GO:0009507">
    <property type="term" value="C:chloroplast"/>
    <property type="evidence" value="ECO:0007669"/>
    <property type="project" value="TreeGrafter"/>
</dbReference>
<dbReference type="InterPro" id="IPR050228">
    <property type="entry name" value="Carboxylesterase_BioH"/>
</dbReference>
<protein>
    <recommendedName>
        <fullName evidence="1">AB hydrolase-1 domain-containing protein</fullName>
    </recommendedName>
</protein>
<feature type="domain" description="AB hydrolase-1" evidence="1">
    <location>
        <begin position="139"/>
        <end position="379"/>
    </location>
</feature>
<evidence type="ECO:0000313" key="3">
    <source>
        <dbReference type="Proteomes" id="UP000077202"/>
    </source>
</evidence>
<evidence type="ECO:0000313" key="2">
    <source>
        <dbReference type="EMBL" id="OAE25427.1"/>
    </source>
</evidence>
<accession>A0A176VXD8</accession>
<dbReference type="SUPFAM" id="SSF53474">
    <property type="entry name" value="alpha/beta-Hydrolases"/>
    <property type="match status" value="1"/>
</dbReference>
<evidence type="ECO:0000259" key="1">
    <source>
        <dbReference type="Pfam" id="PF00561"/>
    </source>
</evidence>
<dbReference type="PRINTS" id="PR00111">
    <property type="entry name" value="ABHYDROLASE"/>
</dbReference>
<dbReference type="PANTHER" id="PTHR43194">
    <property type="entry name" value="HYDROLASE ALPHA/BETA FOLD FAMILY"/>
    <property type="match status" value="1"/>
</dbReference>
<dbReference type="InterPro" id="IPR000639">
    <property type="entry name" value="Epox_hydrolase-like"/>
</dbReference>
<proteinExistence type="predicted"/>
<reference evidence="2" key="1">
    <citation type="submission" date="2016-03" db="EMBL/GenBank/DDBJ databases">
        <title>Mechanisms controlling the formation of the plant cell surface in tip-growing cells are functionally conserved among land plants.</title>
        <authorList>
            <person name="Honkanen S."/>
            <person name="Jones V.A."/>
            <person name="Morieri G."/>
            <person name="Champion C."/>
            <person name="Hetherington A.J."/>
            <person name="Kelly S."/>
            <person name="Saint-Marcoux D."/>
            <person name="Proust H."/>
            <person name="Prescott H."/>
            <person name="Dolan L."/>
        </authorList>
    </citation>
    <scope>NUCLEOTIDE SEQUENCE [LARGE SCALE GENOMIC DNA]</scope>
    <source>
        <tissue evidence="2">Whole gametophyte</tissue>
    </source>
</reference>
<dbReference type="InterPro" id="IPR000073">
    <property type="entry name" value="AB_hydrolase_1"/>
</dbReference>